<gene>
    <name evidence="7" type="ORF">GM661_06890</name>
</gene>
<evidence type="ECO:0000256" key="6">
    <source>
        <dbReference type="SAM" id="Phobius"/>
    </source>
</evidence>
<dbReference type="KEGG" id="ifn:GM661_06890"/>
<feature type="transmembrane region" description="Helical" evidence="6">
    <location>
        <begin position="122"/>
        <end position="142"/>
    </location>
</feature>
<dbReference type="Proteomes" id="UP000665020">
    <property type="component" value="Chromosome"/>
</dbReference>
<dbReference type="GO" id="GO:0022857">
    <property type="term" value="F:transmembrane transporter activity"/>
    <property type="evidence" value="ECO:0007669"/>
    <property type="project" value="InterPro"/>
</dbReference>
<dbReference type="EMBL" id="CP046640">
    <property type="protein sequence ID" value="QTL97732.1"/>
    <property type="molecule type" value="Genomic_DNA"/>
</dbReference>
<dbReference type="AlphaFoldDB" id="A0A8A7KIM9"/>
<evidence type="ECO:0000256" key="5">
    <source>
        <dbReference type="ARBA" id="ARBA00023136"/>
    </source>
</evidence>
<dbReference type="CDD" id="cd06579">
    <property type="entry name" value="TM_PBP1_transp_AraH_like"/>
    <property type="match status" value="1"/>
</dbReference>
<keyword evidence="4 6" id="KW-1133">Transmembrane helix</keyword>
<keyword evidence="8" id="KW-1185">Reference proteome</keyword>
<dbReference type="PANTHER" id="PTHR32196">
    <property type="entry name" value="ABC TRANSPORTER PERMEASE PROTEIN YPHD-RELATED-RELATED"/>
    <property type="match status" value="1"/>
</dbReference>
<evidence type="ECO:0000313" key="7">
    <source>
        <dbReference type="EMBL" id="QTL97732.1"/>
    </source>
</evidence>
<keyword evidence="3 6" id="KW-0812">Transmembrane</keyword>
<comment type="subcellular location">
    <subcellularLocation>
        <location evidence="1">Cell membrane</location>
        <topology evidence="1">Multi-pass membrane protein</topology>
    </subcellularLocation>
</comment>
<feature type="transmembrane region" description="Helical" evidence="6">
    <location>
        <begin position="162"/>
        <end position="184"/>
    </location>
</feature>
<dbReference type="GO" id="GO:0005886">
    <property type="term" value="C:plasma membrane"/>
    <property type="evidence" value="ECO:0007669"/>
    <property type="project" value="UniProtKB-SubCell"/>
</dbReference>
<reference evidence="7" key="1">
    <citation type="submission" date="2019-12" db="EMBL/GenBank/DDBJ databases">
        <authorList>
            <person name="zhang j."/>
            <person name="sun C.M."/>
        </authorList>
    </citation>
    <scope>NUCLEOTIDE SEQUENCE</scope>
    <source>
        <strain evidence="7">NS-1</strain>
    </source>
</reference>
<name>A0A8A7KIM9_9FIRM</name>
<proteinExistence type="predicted"/>
<keyword evidence="5 6" id="KW-0472">Membrane</keyword>
<organism evidence="7 8">
    <name type="scientific">Iocasia fonsfrigidae</name>
    <dbReference type="NCBI Taxonomy" id="2682810"/>
    <lineage>
        <taxon>Bacteria</taxon>
        <taxon>Bacillati</taxon>
        <taxon>Bacillota</taxon>
        <taxon>Clostridia</taxon>
        <taxon>Halanaerobiales</taxon>
        <taxon>Halanaerobiaceae</taxon>
        <taxon>Iocasia</taxon>
    </lineage>
</organism>
<protein>
    <submittedName>
        <fullName evidence="7">ABC transporter permease</fullName>
    </submittedName>
</protein>
<dbReference type="RefSeq" id="WP_230869353.1">
    <property type="nucleotide sequence ID" value="NZ_CP046640.1"/>
</dbReference>
<dbReference type="InterPro" id="IPR001851">
    <property type="entry name" value="ABC_transp_permease"/>
</dbReference>
<keyword evidence="2" id="KW-1003">Cell membrane</keyword>
<evidence type="ECO:0000256" key="2">
    <source>
        <dbReference type="ARBA" id="ARBA00022475"/>
    </source>
</evidence>
<feature type="transmembrane region" description="Helical" evidence="6">
    <location>
        <begin position="95"/>
        <end position="115"/>
    </location>
</feature>
<evidence type="ECO:0000256" key="1">
    <source>
        <dbReference type="ARBA" id="ARBA00004651"/>
    </source>
</evidence>
<sequence>MFENILSADKKLLLRKYGLLLGMIILIMVLSLVSDAFLNFRNIINISRQVSINGIIAIGMTFVILTGGIDLSVGSLVAVSGVIGGSIISQHPDMVWPAILASVFVCSIFGLINGIAVTKFNIAPFIITLSTMTISRGFALVYSNGRPYIFDSDSFSVIGNEYIGFVPLPVIILIVIFILAMVLLRFTRFGRYVYAIGGNKEAARASGINVNNVVTKVYVLIGALSGLAGIVLASRINSGQPAIGSGYELDAIASVVIGGTSLNGGIGKITGTVLGFLLIGIINNGLNLLNVSSYWQQIVKGIIIASAVLFDQYTKKTNS</sequence>
<dbReference type="Pfam" id="PF02653">
    <property type="entry name" value="BPD_transp_2"/>
    <property type="match status" value="1"/>
</dbReference>
<feature type="transmembrane region" description="Helical" evidence="6">
    <location>
        <begin position="50"/>
        <end position="83"/>
    </location>
</feature>
<evidence type="ECO:0000256" key="3">
    <source>
        <dbReference type="ARBA" id="ARBA00022692"/>
    </source>
</evidence>
<accession>A0A8A7KIM9</accession>
<evidence type="ECO:0000313" key="8">
    <source>
        <dbReference type="Proteomes" id="UP000665020"/>
    </source>
</evidence>
<feature type="transmembrane region" description="Helical" evidence="6">
    <location>
        <begin position="17"/>
        <end position="38"/>
    </location>
</feature>
<evidence type="ECO:0000256" key="4">
    <source>
        <dbReference type="ARBA" id="ARBA00022989"/>
    </source>
</evidence>